<dbReference type="PANTHER" id="PTHR33420">
    <property type="entry name" value="FIMBRIAL SUBUNIT ELFA-RELATED"/>
    <property type="match status" value="1"/>
</dbReference>
<proteinExistence type="predicted"/>
<dbReference type="KEGG" id="pdw:BV82_1556"/>
<reference evidence="2 3" key="2">
    <citation type="journal article" date="2016" name="Front. Microbiol.">
        <title>When Genome-Based Approach Meets the 'Old but Good': Revealing Genes Involved in the Antibacterial Activity of Pseudomonas sp. P482 against Soft Rot Pathogens.</title>
        <authorList>
            <person name="Krzyzanowska D.M."/>
            <person name="Ossowicki A."/>
            <person name="Rajewska M."/>
            <person name="Maciag T."/>
            <person name="Jablonska M."/>
            <person name="Obuchowski M."/>
            <person name="Heeb S."/>
            <person name="Jafra S."/>
        </authorList>
    </citation>
    <scope>NUCLEOTIDE SEQUENCE [LARGE SCALE GENOMIC DNA]</scope>
    <source>
        <strain evidence="2 3">P482</strain>
    </source>
</reference>
<dbReference type="GeneID" id="98285844"/>
<name>A0AAP0SI28_9PSED</name>
<dbReference type="Pfam" id="PF00419">
    <property type="entry name" value="Fimbrial"/>
    <property type="match status" value="1"/>
</dbReference>
<dbReference type="Gene3D" id="2.60.40.1090">
    <property type="entry name" value="Fimbrial-type adhesion domain"/>
    <property type="match status" value="1"/>
</dbReference>
<dbReference type="InterPro" id="IPR036937">
    <property type="entry name" value="Adhesion_dom_fimbrial_sf"/>
</dbReference>
<organism evidence="2 3">
    <name type="scientific">Pseudomonas donghuensis</name>
    <dbReference type="NCBI Taxonomy" id="1163398"/>
    <lineage>
        <taxon>Bacteria</taxon>
        <taxon>Pseudomonadati</taxon>
        <taxon>Pseudomonadota</taxon>
        <taxon>Gammaproteobacteria</taxon>
        <taxon>Pseudomonadales</taxon>
        <taxon>Pseudomonadaceae</taxon>
        <taxon>Pseudomonas</taxon>
    </lineage>
</organism>
<evidence type="ECO:0000259" key="1">
    <source>
        <dbReference type="Pfam" id="PF00419"/>
    </source>
</evidence>
<dbReference type="AlphaFoldDB" id="A0AAP0SI28"/>
<dbReference type="Proteomes" id="UP000027121">
    <property type="component" value="Chromosome"/>
</dbReference>
<dbReference type="GO" id="GO:0043709">
    <property type="term" value="P:cell adhesion involved in single-species biofilm formation"/>
    <property type="evidence" value="ECO:0007669"/>
    <property type="project" value="TreeGrafter"/>
</dbReference>
<evidence type="ECO:0000313" key="2">
    <source>
        <dbReference type="EMBL" id="KDO00462.2"/>
    </source>
</evidence>
<dbReference type="InterPro" id="IPR008966">
    <property type="entry name" value="Adhesion_dom_sf"/>
</dbReference>
<dbReference type="InterPro" id="IPR000259">
    <property type="entry name" value="Adhesion_dom_fimbrial"/>
</dbReference>
<dbReference type="PANTHER" id="PTHR33420:SF33">
    <property type="entry name" value="MINOR FIMBRIAL SUBUNIT"/>
    <property type="match status" value="1"/>
</dbReference>
<protein>
    <submittedName>
        <fullName evidence="2">Fimbrial protein</fullName>
    </submittedName>
</protein>
<dbReference type="RefSeq" id="WP_081839644.1">
    <property type="nucleotide sequence ID" value="NZ_CP071706.1"/>
</dbReference>
<gene>
    <name evidence="2" type="ORF">BV82_1556</name>
</gene>
<dbReference type="SUPFAM" id="SSF49401">
    <property type="entry name" value="Bacterial adhesins"/>
    <property type="match status" value="1"/>
</dbReference>
<sequence length="167" mass="17406">MTPILQLKHLVTPALVLAMGLTSDRCLAGTEVATAHISGSITQPGCKFNLGNSLDVKFTDVDVSKIATGQYSVPVDLNVTCGNQAASITLKLTGTPGYSPDVINTDVEGLGIKLIYMRLGTVWQANTSIKATAANNNMILATLTALPGTQFKGGEFSASVSISANYD</sequence>
<dbReference type="InterPro" id="IPR050263">
    <property type="entry name" value="Bact_Fimbrial_Adh_Pro"/>
</dbReference>
<keyword evidence="3" id="KW-1185">Reference proteome</keyword>
<dbReference type="EMBL" id="CP071706">
    <property type="protein sequence ID" value="KDO00462.2"/>
    <property type="molecule type" value="Genomic_DNA"/>
</dbReference>
<dbReference type="GO" id="GO:0009289">
    <property type="term" value="C:pilus"/>
    <property type="evidence" value="ECO:0007669"/>
    <property type="project" value="InterPro"/>
</dbReference>
<evidence type="ECO:0000313" key="3">
    <source>
        <dbReference type="Proteomes" id="UP000027121"/>
    </source>
</evidence>
<feature type="domain" description="Fimbrial-type adhesion" evidence="1">
    <location>
        <begin position="36"/>
        <end position="167"/>
    </location>
</feature>
<accession>A0AAP0SI28</accession>
<reference evidence="2 3" key="1">
    <citation type="journal article" date="2014" name="Genome Announc.">
        <title>Genome Sequence of Pseudomonas sp. Strain P482, a Tomato Rhizosphere Isolate with Broad-Spectrum Antimicrobial Activity.</title>
        <authorList>
            <person name="Krzyzanowska D.M."/>
            <person name="Ossowicki A."/>
            <person name="Jafra S."/>
        </authorList>
    </citation>
    <scope>NUCLEOTIDE SEQUENCE [LARGE SCALE GENOMIC DNA]</scope>
    <source>
        <strain evidence="2 3">P482</strain>
    </source>
</reference>